<accession>A0AA42CFS5</accession>
<dbReference type="RefSeq" id="WP_264711874.1">
    <property type="nucleotide sequence ID" value="NZ_JAPDNT010000001.1"/>
</dbReference>
<comment type="caution">
    <text evidence="4">The sequence shown here is derived from an EMBL/GenBank/DDBJ whole genome shotgun (WGS) entry which is preliminary data.</text>
</comment>
<dbReference type="InterPro" id="IPR001753">
    <property type="entry name" value="Enoyl-CoA_hydra/iso"/>
</dbReference>
<evidence type="ECO:0000256" key="3">
    <source>
        <dbReference type="RuleBase" id="RU003707"/>
    </source>
</evidence>
<dbReference type="Gene3D" id="3.90.226.10">
    <property type="entry name" value="2-enoyl-CoA Hydratase, Chain A, domain 1"/>
    <property type="match status" value="1"/>
</dbReference>
<organism evidence="4 5">
    <name type="scientific">Limobrevibacterium gyesilva</name>
    <dbReference type="NCBI Taxonomy" id="2991712"/>
    <lineage>
        <taxon>Bacteria</taxon>
        <taxon>Pseudomonadati</taxon>
        <taxon>Pseudomonadota</taxon>
        <taxon>Alphaproteobacteria</taxon>
        <taxon>Acetobacterales</taxon>
        <taxon>Acetobacteraceae</taxon>
        <taxon>Limobrevibacterium</taxon>
    </lineage>
</organism>
<comment type="similarity">
    <text evidence="1 3">Belongs to the enoyl-CoA hydratase/isomerase family.</text>
</comment>
<protein>
    <submittedName>
        <fullName evidence="4">Enoyl-CoA hydratase-related protein</fullName>
    </submittedName>
</protein>
<evidence type="ECO:0000313" key="5">
    <source>
        <dbReference type="Proteomes" id="UP001165679"/>
    </source>
</evidence>
<dbReference type="InterPro" id="IPR018376">
    <property type="entry name" value="Enoyl-CoA_hyd/isom_CS"/>
</dbReference>
<reference evidence="4" key="2">
    <citation type="submission" date="2022-10" db="EMBL/GenBank/DDBJ databases">
        <authorList>
            <person name="Trinh H.N."/>
        </authorList>
    </citation>
    <scope>NUCLEOTIDE SEQUENCE</scope>
    <source>
        <strain evidence="4">RN2-1</strain>
    </source>
</reference>
<reference evidence="4" key="1">
    <citation type="submission" date="2022-09" db="EMBL/GenBank/DDBJ databases">
        <title>Rhodovastum sp. nov. RN2-1 isolated from soil in Seongnam, South Korea.</title>
        <authorList>
            <person name="Le N.T."/>
        </authorList>
    </citation>
    <scope>NUCLEOTIDE SEQUENCE</scope>
    <source>
        <strain evidence="4">RN2-1</strain>
    </source>
</reference>
<dbReference type="Pfam" id="PF00378">
    <property type="entry name" value="ECH_1"/>
    <property type="match status" value="1"/>
</dbReference>
<dbReference type="AlphaFoldDB" id="A0AA42CFS5"/>
<dbReference type="PROSITE" id="PS00166">
    <property type="entry name" value="ENOYL_COA_HYDRATASE"/>
    <property type="match status" value="1"/>
</dbReference>
<dbReference type="InterPro" id="IPR014748">
    <property type="entry name" value="Enoyl-CoA_hydra_C"/>
</dbReference>
<dbReference type="GO" id="GO:0006635">
    <property type="term" value="P:fatty acid beta-oxidation"/>
    <property type="evidence" value="ECO:0007669"/>
    <property type="project" value="TreeGrafter"/>
</dbReference>
<dbReference type="InterPro" id="IPR029045">
    <property type="entry name" value="ClpP/crotonase-like_dom_sf"/>
</dbReference>
<dbReference type="EMBL" id="JAPDNT010000001">
    <property type="protein sequence ID" value="MCW3473297.1"/>
    <property type="molecule type" value="Genomic_DNA"/>
</dbReference>
<dbReference type="SUPFAM" id="SSF52096">
    <property type="entry name" value="ClpP/crotonase"/>
    <property type="match status" value="1"/>
</dbReference>
<keyword evidence="2" id="KW-0456">Lyase</keyword>
<dbReference type="GO" id="GO:0016829">
    <property type="term" value="F:lyase activity"/>
    <property type="evidence" value="ECO:0007669"/>
    <property type="project" value="UniProtKB-KW"/>
</dbReference>
<dbReference type="Gene3D" id="1.10.12.10">
    <property type="entry name" value="Lyase 2-enoyl-coa Hydratase, Chain A, domain 2"/>
    <property type="match status" value="1"/>
</dbReference>
<name>A0AA42CFS5_9PROT</name>
<sequence length="245" mass="26343">MEHVTIRDEGPVRIVALDRPEKGHAITKGMAEAVQAAMLEFDSSDQRVAVLTATGTRAFSYGADVTEPPELWRAIPTVGFRTDKPVIAAIEGWCVGGAIVLAMMCDLAVCGAGAKFYYPEAKIGLTGGMIAGLAARIPHKVAMEMMLLCRTVEAERAASVGLVNEVVPEGQALSTAIAWGQEMAGYAPLVLGTLKRIVVEDILPQGPSEQMALHAQRMAKVRQSEDLREGVAAFREKRKPQFQGR</sequence>
<keyword evidence="5" id="KW-1185">Reference proteome</keyword>
<gene>
    <name evidence="4" type="ORF">OL599_01775</name>
</gene>
<evidence type="ECO:0000256" key="1">
    <source>
        <dbReference type="ARBA" id="ARBA00005254"/>
    </source>
</evidence>
<dbReference type="PANTHER" id="PTHR11941">
    <property type="entry name" value="ENOYL-COA HYDRATASE-RELATED"/>
    <property type="match status" value="1"/>
</dbReference>
<dbReference type="Proteomes" id="UP001165679">
    <property type="component" value="Unassembled WGS sequence"/>
</dbReference>
<dbReference type="PANTHER" id="PTHR11941:SF54">
    <property type="entry name" value="ENOYL-COA HYDRATASE, MITOCHONDRIAL"/>
    <property type="match status" value="1"/>
</dbReference>
<evidence type="ECO:0000313" key="4">
    <source>
        <dbReference type="EMBL" id="MCW3473297.1"/>
    </source>
</evidence>
<dbReference type="CDD" id="cd06558">
    <property type="entry name" value="crotonase-like"/>
    <property type="match status" value="1"/>
</dbReference>
<proteinExistence type="inferred from homology"/>
<evidence type="ECO:0000256" key="2">
    <source>
        <dbReference type="ARBA" id="ARBA00023239"/>
    </source>
</evidence>